<evidence type="ECO:0000313" key="16">
    <source>
        <dbReference type="EMBL" id="TCS72615.1"/>
    </source>
</evidence>
<dbReference type="Gene3D" id="1.10.287.130">
    <property type="match status" value="1"/>
</dbReference>
<dbReference type="SMART" id="SM00091">
    <property type="entry name" value="PAS"/>
    <property type="match status" value="2"/>
</dbReference>
<comment type="subunit">
    <text evidence="10">At low DSF concentrations, interacts with RpfF.</text>
</comment>
<keyword evidence="5" id="KW-0547">Nucleotide-binding</keyword>
<dbReference type="CDD" id="cd00082">
    <property type="entry name" value="HisKA"/>
    <property type="match status" value="1"/>
</dbReference>
<evidence type="ECO:0000256" key="3">
    <source>
        <dbReference type="ARBA" id="ARBA00022553"/>
    </source>
</evidence>
<evidence type="ECO:0000259" key="15">
    <source>
        <dbReference type="PROSITE" id="PS50110"/>
    </source>
</evidence>
<keyword evidence="8" id="KW-0902">Two-component regulatory system</keyword>
<keyword evidence="7" id="KW-0067">ATP-binding</keyword>
<protein>
    <recommendedName>
        <fullName evidence="11">Sensory/regulatory protein RpfC</fullName>
        <ecNumber evidence="2">2.7.13.3</ecNumber>
    </recommendedName>
    <alternativeName>
        <fullName evidence="12">Virulence sensor protein BvgS</fullName>
    </alternativeName>
</protein>
<dbReference type="InterPro" id="IPR005467">
    <property type="entry name" value="His_kinase_dom"/>
</dbReference>
<comment type="function">
    <text evidence="9">Member of the two-component regulatory system BvgS/BvgA. Phosphorylates BvgA via a four-step phosphorelay in response to environmental signals.</text>
</comment>
<dbReference type="PANTHER" id="PTHR45339">
    <property type="entry name" value="HYBRID SIGNAL TRANSDUCTION HISTIDINE KINASE J"/>
    <property type="match status" value="1"/>
</dbReference>
<dbReference type="SUPFAM" id="SSF55874">
    <property type="entry name" value="ATPase domain of HSP90 chaperone/DNA topoisomerase II/histidine kinase"/>
    <property type="match status" value="1"/>
</dbReference>
<accession>A0A4R3JWH0</accession>
<dbReference type="AlphaFoldDB" id="A0A4R3JWH0"/>
<dbReference type="RefSeq" id="WP_165919113.1">
    <property type="nucleotide sequence ID" value="NZ_AP018721.1"/>
</dbReference>
<evidence type="ECO:0000259" key="14">
    <source>
        <dbReference type="PROSITE" id="PS50109"/>
    </source>
</evidence>
<dbReference type="SMART" id="SM00448">
    <property type="entry name" value="REC"/>
    <property type="match status" value="2"/>
</dbReference>
<dbReference type="NCBIfam" id="TIGR00229">
    <property type="entry name" value="sensory_box"/>
    <property type="match status" value="1"/>
</dbReference>
<gene>
    <name evidence="16" type="ORF">EDC61_10425</name>
</gene>
<dbReference type="FunFam" id="3.30.565.10:FF:000010">
    <property type="entry name" value="Sensor histidine kinase RcsC"/>
    <property type="match status" value="1"/>
</dbReference>
<feature type="modified residue" description="4-aspartylphosphate" evidence="13">
    <location>
        <position position="563"/>
    </location>
</feature>
<dbReference type="SMART" id="SM00388">
    <property type="entry name" value="HisKA"/>
    <property type="match status" value="1"/>
</dbReference>
<sequence length="771" mass="84637">MSQAALIARAMTDASKELLLAVDPRRLVILAANQRACLALGYPAAELVGLPIQAIEDQLADQFYWEDVAQGQFTPASLVETEYRRRDGSSLPVEKDINWVEIDGAAYIVISASDITTRRAMEETADQLASQLKATFESAAEGILVTRLDSSIVNMNHRFADMWRIPDALLANRDDAAILAHIMRQVADPAALKTQIDELYNDPDLSRGGTIELVDGRVLKYQSGPQYMHGRAIGRVCSFDDITNIVRFEKELIAARDQALQANRAKSDFLAVMSHEIRTPMNGVIGMTELALDTKLSAEQREYIEMAHSSAEALLSIINDILDFSKIEAGRLDIEHIPFRLRTLLGELMKTLAFRSDQKGLELILDISPEVPDGLIGDPTRLRQILLNLLGNAVKFTEAGEVVLSVELLGRDADHARLHFAVRDTGIGIGPDKLDTIFDSFSQADVSTTRKYGGTGLGLSICRRLVEMMEGRIWAESRPGQGSQFQFTLQLGIAPGLIEQQPKALAGLSALIIDDNPSVCQVLSRLLNSWGMKAQAHTNVQAAEADAEQASEAGRPYDFLLIDAAMGRLDSFALAEHFRAHASVTPVMMLPPTQIKLNLDRCRAHEIAHHLIKPVICSALRAALLESLELAVAKPDVIAGNTAAESPPTCLRILLAEDNAINQKLALSLLKKAGHSVSVANNGREAVELWQQGGHDLILMDMQMPEMDGLEATRKIRQLEHERGGHIPIIALTANIISSDRERCLQEGMDGYLAKPIHQKELYEAINALVR</sequence>
<dbReference type="InterPro" id="IPR004358">
    <property type="entry name" value="Sig_transdc_His_kin-like_C"/>
</dbReference>
<dbReference type="EMBL" id="SLZY01000004">
    <property type="protein sequence ID" value="TCS72615.1"/>
    <property type="molecule type" value="Genomic_DNA"/>
</dbReference>
<dbReference type="CDD" id="cd16922">
    <property type="entry name" value="HATPase_EvgS-ArcB-TorS-like"/>
    <property type="match status" value="1"/>
</dbReference>
<keyword evidence="17" id="KW-1185">Reference proteome</keyword>
<dbReference type="PROSITE" id="PS50110">
    <property type="entry name" value="RESPONSE_REGULATORY"/>
    <property type="match status" value="2"/>
</dbReference>
<dbReference type="Pfam" id="PF00072">
    <property type="entry name" value="Response_reg"/>
    <property type="match status" value="2"/>
</dbReference>
<dbReference type="SUPFAM" id="SSF55785">
    <property type="entry name" value="PYP-like sensor domain (PAS domain)"/>
    <property type="match status" value="2"/>
</dbReference>
<dbReference type="Gene3D" id="3.30.450.20">
    <property type="entry name" value="PAS domain"/>
    <property type="match status" value="2"/>
</dbReference>
<proteinExistence type="predicted"/>
<dbReference type="PROSITE" id="PS50109">
    <property type="entry name" value="HIS_KIN"/>
    <property type="match status" value="1"/>
</dbReference>
<dbReference type="InterPro" id="IPR011006">
    <property type="entry name" value="CheY-like_superfamily"/>
</dbReference>
<name>A0A4R3JWH0_9PROT</name>
<dbReference type="CDD" id="cd00130">
    <property type="entry name" value="PAS"/>
    <property type="match status" value="1"/>
</dbReference>
<dbReference type="InterPro" id="IPR003594">
    <property type="entry name" value="HATPase_dom"/>
</dbReference>
<dbReference type="FunFam" id="1.10.287.130:FF:000002">
    <property type="entry name" value="Two-component osmosensing histidine kinase"/>
    <property type="match status" value="1"/>
</dbReference>
<dbReference type="InterPro" id="IPR003661">
    <property type="entry name" value="HisK_dim/P_dom"/>
</dbReference>
<evidence type="ECO:0000256" key="7">
    <source>
        <dbReference type="ARBA" id="ARBA00022840"/>
    </source>
</evidence>
<evidence type="ECO:0000256" key="2">
    <source>
        <dbReference type="ARBA" id="ARBA00012438"/>
    </source>
</evidence>
<keyword evidence="3 13" id="KW-0597">Phosphoprotein</keyword>
<dbReference type="SMART" id="SM00387">
    <property type="entry name" value="HATPase_c"/>
    <property type="match status" value="1"/>
</dbReference>
<dbReference type="Gene3D" id="3.30.565.10">
    <property type="entry name" value="Histidine kinase-like ATPase, C-terminal domain"/>
    <property type="match status" value="1"/>
</dbReference>
<dbReference type="Pfam" id="PF02518">
    <property type="entry name" value="HATPase_c"/>
    <property type="match status" value="1"/>
</dbReference>
<dbReference type="InterPro" id="IPR036890">
    <property type="entry name" value="HATPase_C_sf"/>
</dbReference>
<dbReference type="InterPro" id="IPR001789">
    <property type="entry name" value="Sig_transdc_resp-reg_receiver"/>
</dbReference>
<dbReference type="GO" id="GO:0000155">
    <property type="term" value="F:phosphorelay sensor kinase activity"/>
    <property type="evidence" value="ECO:0007669"/>
    <property type="project" value="InterPro"/>
</dbReference>
<dbReference type="PANTHER" id="PTHR45339:SF1">
    <property type="entry name" value="HYBRID SIGNAL TRANSDUCTION HISTIDINE KINASE J"/>
    <property type="match status" value="1"/>
</dbReference>
<feature type="domain" description="Response regulatory" evidence="15">
    <location>
        <begin position="652"/>
        <end position="770"/>
    </location>
</feature>
<evidence type="ECO:0000256" key="1">
    <source>
        <dbReference type="ARBA" id="ARBA00000085"/>
    </source>
</evidence>
<evidence type="ECO:0000256" key="13">
    <source>
        <dbReference type="PROSITE-ProRule" id="PRU00169"/>
    </source>
</evidence>
<evidence type="ECO:0000256" key="10">
    <source>
        <dbReference type="ARBA" id="ARBA00064003"/>
    </source>
</evidence>
<dbReference type="EC" id="2.7.13.3" evidence="2"/>
<dbReference type="SUPFAM" id="SSF47384">
    <property type="entry name" value="Homodimeric domain of signal transducing histidine kinase"/>
    <property type="match status" value="1"/>
</dbReference>
<evidence type="ECO:0000256" key="5">
    <source>
        <dbReference type="ARBA" id="ARBA00022741"/>
    </source>
</evidence>
<dbReference type="Pfam" id="PF13426">
    <property type="entry name" value="PAS_9"/>
    <property type="match status" value="1"/>
</dbReference>
<dbReference type="GO" id="GO:0005524">
    <property type="term" value="F:ATP binding"/>
    <property type="evidence" value="ECO:0007669"/>
    <property type="project" value="UniProtKB-KW"/>
</dbReference>
<dbReference type="Proteomes" id="UP000295135">
    <property type="component" value="Unassembled WGS sequence"/>
</dbReference>
<dbReference type="Gene3D" id="3.40.50.2300">
    <property type="match status" value="2"/>
</dbReference>
<reference evidence="16 17" key="1">
    <citation type="submission" date="2019-03" db="EMBL/GenBank/DDBJ databases">
        <title>Genomic Encyclopedia of Type Strains, Phase IV (KMG-IV): sequencing the most valuable type-strain genomes for metagenomic binning, comparative biology and taxonomic classification.</title>
        <authorList>
            <person name="Goeker M."/>
        </authorList>
    </citation>
    <scope>NUCLEOTIDE SEQUENCE [LARGE SCALE GENOMIC DNA]</scope>
    <source>
        <strain evidence="16 17">DSM 103923</strain>
    </source>
</reference>
<evidence type="ECO:0000256" key="11">
    <source>
        <dbReference type="ARBA" id="ARBA00068150"/>
    </source>
</evidence>
<evidence type="ECO:0000256" key="9">
    <source>
        <dbReference type="ARBA" id="ARBA00058004"/>
    </source>
</evidence>
<dbReference type="PRINTS" id="PR00344">
    <property type="entry name" value="BCTRLSENSOR"/>
</dbReference>
<dbReference type="Pfam" id="PF13188">
    <property type="entry name" value="PAS_8"/>
    <property type="match status" value="1"/>
</dbReference>
<dbReference type="SUPFAM" id="SSF52172">
    <property type="entry name" value="CheY-like"/>
    <property type="match status" value="2"/>
</dbReference>
<feature type="domain" description="Response regulatory" evidence="15">
    <location>
        <begin position="509"/>
        <end position="628"/>
    </location>
</feature>
<dbReference type="Pfam" id="PF00512">
    <property type="entry name" value="HisKA"/>
    <property type="match status" value="1"/>
</dbReference>
<dbReference type="CDD" id="cd17546">
    <property type="entry name" value="REC_hyHK_CKI1_RcsC-like"/>
    <property type="match status" value="1"/>
</dbReference>
<evidence type="ECO:0000313" key="17">
    <source>
        <dbReference type="Proteomes" id="UP000295135"/>
    </source>
</evidence>
<comment type="catalytic activity">
    <reaction evidence="1">
        <text>ATP + protein L-histidine = ADP + protein N-phospho-L-histidine.</text>
        <dbReference type="EC" id="2.7.13.3"/>
    </reaction>
</comment>
<evidence type="ECO:0000256" key="4">
    <source>
        <dbReference type="ARBA" id="ARBA00022679"/>
    </source>
</evidence>
<feature type="modified residue" description="4-aspartylphosphate" evidence="13">
    <location>
        <position position="701"/>
    </location>
</feature>
<keyword evidence="6" id="KW-0418">Kinase</keyword>
<evidence type="ECO:0000256" key="12">
    <source>
        <dbReference type="ARBA" id="ARBA00070152"/>
    </source>
</evidence>
<dbReference type="InterPro" id="IPR035965">
    <property type="entry name" value="PAS-like_dom_sf"/>
</dbReference>
<dbReference type="InterPro" id="IPR036097">
    <property type="entry name" value="HisK_dim/P_sf"/>
</dbReference>
<organism evidence="16 17">
    <name type="scientific">Sulfuritortus calidifontis</name>
    <dbReference type="NCBI Taxonomy" id="1914471"/>
    <lineage>
        <taxon>Bacteria</taxon>
        <taxon>Pseudomonadati</taxon>
        <taxon>Pseudomonadota</taxon>
        <taxon>Betaproteobacteria</taxon>
        <taxon>Nitrosomonadales</taxon>
        <taxon>Thiobacillaceae</taxon>
        <taxon>Sulfuritortus</taxon>
    </lineage>
</organism>
<evidence type="ECO:0000256" key="8">
    <source>
        <dbReference type="ARBA" id="ARBA00023012"/>
    </source>
</evidence>
<feature type="domain" description="Histidine kinase" evidence="14">
    <location>
        <begin position="272"/>
        <end position="493"/>
    </location>
</feature>
<comment type="caution">
    <text evidence="16">The sequence shown here is derived from an EMBL/GenBank/DDBJ whole genome shotgun (WGS) entry which is preliminary data.</text>
</comment>
<evidence type="ECO:0000256" key="6">
    <source>
        <dbReference type="ARBA" id="ARBA00022777"/>
    </source>
</evidence>
<dbReference type="InterPro" id="IPR000014">
    <property type="entry name" value="PAS"/>
</dbReference>
<keyword evidence="4" id="KW-0808">Transferase</keyword>